<dbReference type="Proteomes" id="UP000221438">
    <property type="component" value="Unassembled WGS sequence"/>
</dbReference>
<evidence type="ECO:0000313" key="2">
    <source>
        <dbReference type="Proteomes" id="UP000221438"/>
    </source>
</evidence>
<reference evidence="1 2" key="1">
    <citation type="submission" date="2017-09" db="EMBL/GenBank/DDBJ databases">
        <title>Large-scale bioinformatics analysis of Bacillus genomes uncovers conserved roles of natural products in bacterial physiology.</title>
        <authorList>
            <consortium name="Agbiome Team Llc"/>
            <person name="Bleich R.M."/>
            <person name="Grubbs K.J."/>
            <person name="Santa Maria K.C."/>
            <person name="Allen S.E."/>
            <person name="Farag S."/>
            <person name="Shank E.A."/>
            <person name="Bowers A."/>
        </authorList>
    </citation>
    <scope>NUCLEOTIDE SEQUENCE [LARGE SCALE GENOMIC DNA]</scope>
    <source>
        <strain evidence="1 2">AFS046104</strain>
    </source>
</reference>
<accession>A0A2C0DY40</accession>
<protein>
    <submittedName>
        <fullName evidence="1">Uncharacterized protein</fullName>
    </submittedName>
</protein>
<name>A0A2C0DY40_BACCE</name>
<gene>
    <name evidence="1" type="ORF">COA08_29630</name>
</gene>
<dbReference type="AlphaFoldDB" id="A0A2C0DY40"/>
<evidence type="ECO:0000313" key="1">
    <source>
        <dbReference type="EMBL" id="PGQ04632.1"/>
    </source>
</evidence>
<comment type="caution">
    <text evidence="1">The sequence shown here is derived from an EMBL/GenBank/DDBJ whole genome shotgun (WGS) entry which is preliminary data.</text>
</comment>
<dbReference type="EMBL" id="NUJQ01000071">
    <property type="protein sequence ID" value="PGQ04632.1"/>
    <property type="molecule type" value="Genomic_DNA"/>
</dbReference>
<sequence>MKKFDQNVWVSSIYIINICSNTLIKLQFKPIVSIHKFDAINKTLVVTDAFGFNNPLYLFDIVECNIHR</sequence>
<organism evidence="1 2">
    <name type="scientific">Bacillus cereus</name>
    <dbReference type="NCBI Taxonomy" id="1396"/>
    <lineage>
        <taxon>Bacteria</taxon>
        <taxon>Bacillati</taxon>
        <taxon>Bacillota</taxon>
        <taxon>Bacilli</taxon>
        <taxon>Bacillales</taxon>
        <taxon>Bacillaceae</taxon>
        <taxon>Bacillus</taxon>
        <taxon>Bacillus cereus group</taxon>
    </lineage>
</organism>
<proteinExistence type="predicted"/>